<proteinExistence type="predicted"/>
<name>A0A7Y0LWX8_CELFI</name>
<protein>
    <submittedName>
        <fullName evidence="5">Class I SAM-dependent methyltransferase</fullName>
    </submittedName>
</protein>
<dbReference type="GO" id="GO:0032259">
    <property type="term" value="P:methylation"/>
    <property type="evidence" value="ECO:0007669"/>
    <property type="project" value="UniProtKB-KW"/>
</dbReference>
<dbReference type="PANTHER" id="PTHR43464:SF19">
    <property type="entry name" value="UBIQUINONE BIOSYNTHESIS O-METHYLTRANSFERASE, MITOCHONDRIAL"/>
    <property type="match status" value="1"/>
</dbReference>
<dbReference type="Pfam" id="PF13649">
    <property type="entry name" value="Methyltransf_25"/>
    <property type="match status" value="1"/>
</dbReference>
<dbReference type="Proteomes" id="UP000562124">
    <property type="component" value="Unassembled WGS sequence"/>
</dbReference>
<dbReference type="InterPro" id="IPR041698">
    <property type="entry name" value="Methyltransf_25"/>
</dbReference>
<dbReference type="CDD" id="cd02440">
    <property type="entry name" value="AdoMet_MTases"/>
    <property type="match status" value="1"/>
</dbReference>
<dbReference type="SUPFAM" id="SSF53335">
    <property type="entry name" value="S-adenosyl-L-methionine-dependent methyltransferases"/>
    <property type="match status" value="1"/>
</dbReference>
<gene>
    <name evidence="5" type="ORF">HIR71_04150</name>
</gene>
<evidence type="ECO:0000313" key="5">
    <source>
        <dbReference type="EMBL" id="NMR19419.1"/>
    </source>
</evidence>
<keyword evidence="2 5" id="KW-0808">Transferase</keyword>
<accession>A0A7Y0LWX8</accession>
<organism evidence="5 6">
    <name type="scientific">Cellulomonas fimi</name>
    <dbReference type="NCBI Taxonomy" id="1708"/>
    <lineage>
        <taxon>Bacteria</taxon>
        <taxon>Bacillati</taxon>
        <taxon>Actinomycetota</taxon>
        <taxon>Actinomycetes</taxon>
        <taxon>Micrococcales</taxon>
        <taxon>Cellulomonadaceae</taxon>
        <taxon>Cellulomonas</taxon>
    </lineage>
</organism>
<dbReference type="InterPro" id="IPR029063">
    <property type="entry name" value="SAM-dependent_MTases_sf"/>
</dbReference>
<keyword evidence="6" id="KW-1185">Reference proteome</keyword>
<evidence type="ECO:0000256" key="3">
    <source>
        <dbReference type="ARBA" id="ARBA00022691"/>
    </source>
</evidence>
<evidence type="ECO:0000259" key="4">
    <source>
        <dbReference type="Pfam" id="PF13649"/>
    </source>
</evidence>
<dbReference type="Gene3D" id="3.40.50.150">
    <property type="entry name" value="Vaccinia Virus protein VP39"/>
    <property type="match status" value="1"/>
</dbReference>
<sequence length="242" mass="26275">MARRGSRAARRGVGVTARRAWQHGPVTDPDDLVPDAAEWDERYGATERVWSGEPNGTLVAEVDGLSPGRALDVGCGEGADAVWLASRGWRVTALDVSRVALDRAERHARKAGVEVTWRRTGLVEAGLPRGVFDLVSAQYPVLRKTTDASAEHLLLDLVAPGGTLLVVHHDVEREPDHAHEGGFEPFDPALYVLPADVAAVLGPQWRIDVDERRPRVVHGGGGAHHQLDLVLRAERLRHPAST</sequence>
<keyword evidence="1 5" id="KW-0489">Methyltransferase</keyword>
<dbReference type="GO" id="GO:0008168">
    <property type="term" value="F:methyltransferase activity"/>
    <property type="evidence" value="ECO:0007669"/>
    <property type="project" value="UniProtKB-KW"/>
</dbReference>
<evidence type="ECO:0000256" key="2">
    <source>
        <dbReference type="ARBA" id="ARBA00022679"/>
    </source>
</evidence>
<comment type="caution">
    <text evidence="5">The sequence shown here is derived from an EMBL/GenBank/DDBJ whole genome shotgun (WGS) entry which is preliminary data.</text>
</comment>
<keyword evidence="3" id="KW-0949">S-adenosyl-L-methionine</keyword>
<evidence type="ECO:0000313" key="6">
    <source>
        <dbReference type="Proteomes" id="UP000562124"/>
    </source>
</evidence>
<reference evidence="5 6" key="1">
    <citation type="submission" date="2020-04" db="EMBL/GenBank/DDBJ databases">
        <title>Sequencing and Assembly of C. fimi.</title>
        <authorList>
            <person name="Ramsey A.R."/>
        </authorList>
    </citation>
    <scope>NUCLEOTIDE SEQUENCE [LARGE SCALE GENOMIC DNA]</scope>
    <source>
        <strain evidence="5 6">SB</strain>
    </source>
</reference>
<feature type="domain" description="Methyltransferase" evidence="4">
    <location>
        <begin position="71"/>
        <end position="155"/>
    </location>
</feature>
<dbReference type="AlphaFoldDB" id="A0A7Y0LWX8"/>
<dbReference type="PANTHER" id="PTHR43464">
    <property type="entry name" value="METHYLTRANSFERASE"/>
    <property type="match status" value="1"/>
</dbReference>
<dbReference type="EMBL" id="JABCJJ010000004">
    <property type="protein sequence ID" value="NMR19419.1"/>
    <property type="molecule type" value="Genomic_DNA"/>
</dbReference>
<evidence type="ECO:0000256" key="1">
    <source>
        <dbReference type="ARBA" id="ARBA00022603"/>
    </source>
</evidence>